<dbReference type="PANTHER" id="PTHR42759:SF5">
    <property type="entry name" value="METHANOL DEHYDROGENASE REGULATOR"/>
    <property type="match status" value="1"/>
</dbReference>
<evidence type="ECO:0000313" key="3">
    <source>
        <dbReference type="EMBL" id="SKA75962.1"/>
    </source>
</evidence>
<dbReference type="InterPro" id="IPR011703">
    <property type="entry name" value="ATPase_AAA-3"/>
</dbReference>
<dbReference type="RefSeq" id="WP_078783520.1">
    <property type="nucleotide sequence ID" value="NZ_FUYF01000002.1"/>
</dbReference>
<dbReference type="OrthoDB" id="9808397at2"/>
<dbReference type="InterPro" id="IPR050764">
    <property type="entry name" value="CbbQ/NirQ/NorQ/GpvN"/>
</dbReference>
<dbReference type="Pfam" id="PF17863">
    <property type="entry name" value="AAA_lid_2"/>
    <property type="match status" value="1"/>
</dbReference>
<dbReference type="GO" id="GO:0016887">
    <property type="term" value="F:ATP hydrolysis activity"/>
    <property type="evidence" value="ECO:0007669"/>
    <property type="project" value="InterPro"/>
</dbReference>
<dbReference type="GO" id="GO:0005524">
    <property type="term" value="F:ATP binding"/>
    <property type="evidence" value="ECO:0007669"/>
    <property type="project" value="InterPro"/>
</dbReference>
<dbReference type="PANTHER" id="PTHR42759">
    <property type="entry name" value="MOXR FAMILY PROTEIN"/>
    <property type="match status" value="1"/>
</dbReference>
<sequence length="319" mass="35165">MQNINEKALAVTAEVSKAVLGKPEVVLKIMMAILARGHVLIEDIPGVGKTTLAQAFARAMDLTQNRVQFTPDVLPSDIVGFSLYQKETGKFVYHPGAVMCNLFLADEINRTSARTQSALLEVMEESAVTVDGVTRVLPQPFTVFATENPVGSVGTQMLPESQLDRFMVCVVMGYPDAEAEMEILSRQPRRALLDRVQPVMDKNDLLAMQQQVDAVYMSDEIRRYIVELSRATRQDSRLMLGLSPRASLAVAGMARAAAFLSGRNYVAPQDITAIFADAARHRLCLTEQARTGGDTVQNILDDVLHTVPRPRPEKPFHGR</sequence>
<feature type="domain" description="ATPase AAA-3" evidence="1">
    <location>
        <begin position="38"/>
        <end position="168"/>
    </location>
</feature>
<dbReference type="GeneID" id="93336999"/>
<dbReference type="SUPFAM" id="SSF52540">
    <property type="entry name" value="P-loop containing nucleoside triphosphate hydrolases"/>
    <property type="match status" value="1"/>
</dbReference>
<organism evidence="3 4">
    <name type="scientific">Gemmiger formicilis</name>
    <dbReference type="NCBI Taxonomy" id="745368"/>
    <lineage>
        <taxon>Bacteria</taxon>
        <taxon>Bacillati</taxon>
        <taxon>Bacillota</taxon>
        <taxon>Clostridia</taxon>
        <taxon>Eubacteriales</taxon>
        <taxon>Gemmiger</taxon>
    </lineage>
</organism>
<dbReference type="Proteomes" id="UP000190286">
    <property type="component" value="Unassembled WGS sequence"/>
</dbReference>
<keyword evidence="4" id="KW-1185">Reference proteome</keyword>
<dbReference type="Pfam" id="PF07726">
    <property type="entry name" value="AAA_3"/>
    <property type="match status" value="1"/>
</dbReference>
<dbReference type="AlphaFoldDB" id="A0A1T4WF65"/>
<dbReference type="Gene3D" id="3.40.50.300">
    <property type="entry name" value="P-loop containing nucleotide triphosphate hydrolases"/>
    <property type="match status" value="1"/>
</dbReference>
<protein>
    <submittedName>
        <fullName evidence="3">MoxR-like ATPase</fullName>
    </submittedName>
</protein>
<dbReference type="InterPro" id="IPR041628">
    <property type="entry name" value="ChlI/MoxR_AAA_lid"/>
</dbReference>
<proteinExistence type="predicted"/>
<gene>
    <name evidence="3" type="ORF">SAMN02745178_00507</name>
</gene>
<feature type="domain" description="ChlI/MoxR AAA lid" evidence="2">
    <location>
        <begin position="230"/>
        <end position="300"/>
    </location>
</feature>
<evidence type="ECO:0000313" key="4">
    <source>
        <dbReference type="Proteomes" id="UP000190286"/>
    </source>
</evidence>
<accession>A0A1T4WF65</accession>
<evidence type="ECO:0000259" key="1">
    <source>
        <dbReference type="Pfam" id="PF07726"/>
    </source>
</evidence>
<dbReference type="InterPro" id="IPR027417">
    <property type="entry name" value="P-loop_NTPase"/>
</dbReference>
<dbReference type="EMBL" id="FUYF01000002">
    <property type="protein sequence ID" value="SKA75962.1"/>
    <property type="molecule type" value="Genomic_DNA"/>
</dbReference>
<evidence type="ECO:0000259" key="2">
    <source>
        <dbReference type="Pfam" id="PF17863"/>
    </source>
</evidence>
<dbReference type="Gene3D" id="1.10.8.80">
    <property type="entry name" value="Magnesium chelatase subunit I, C-Terminal domain"/>
    <property type="match status" value="1"/>
</dbReference>
<dbReference type="PIRSF" id="PIRSF002849">
    <property type="entry name" value="AAA_ATPase_chaperone_MoxR_prd"/>
    <property type="match status" value="1"/>
</dbReference>
<dbReference type="STRING" id="745368.SAMN02745178_00507"/>
<reference evidence="3 4" key="1">
    <citation type="submission" date="2017-02" db="EMBL/GenBank/DDBJ databases">
        <authorList>
            <person name="Peterson S.W."/>
        </authorList>
    </citation>
    <scope>NUCLEOTIDE SEQUENCE [LARGE SCALE GENOMIC DNA]</scope>
    <source>
        <strain evidence="3 4">ATCC 27749</strain>
    </source>
</reference>
<name>A0A1T4WF65_9FIRM</name>